<protein>
    <recommendedName>
        <fullName evidence="4">NitT/TauT family transport system substrate-binding protein</fullName>
    </recommendedName>
</protein>
<dbReference type="Gene3D" id="3.40.190.10">
    <property type="entry name" value="Periplasmic binding protein-like II"/>
    <property type="match status" value="2"/>
</dbReference>
<dbReference type="RefSeq" id="WP_055458571.1">
    <property type="nucleotide sequence ID" value="NZ_CP018096.1"/>
</dbReference>
<organism evidence="2 3">
    <name type="scientific">Chelatococcus daeguensis</name>
    <dbReference type="NCBI Taxonomy" id="444444"/>
    <lineage>
        <taxon>Bacteria</taxon>
        <taxon>Pseudomonadati</taxon>
        <taxon>Pseudomonadota</taxon>
        <taxon>Alphaproteobacteria</taxon>
        <taxon>Hyphomicrobiales</taxon>
        <taxon>Chelatococcaceae</taxon>
        <taxon>Chelatococcus</taxon>
    </lineage>
</organism>
<feature type="signal peptide" evidence="1">
    <location>
        <begin position="1"/>
        <end position="22"/>
    </location>
</feature>
<dbReference type="Pfam" id="PF13379">
    <property type="entry name" value="NMT1_2"/>
    <property type="match status" value="1"/>
</dbReference>
<keyword evidence="2" id="KW-0614">Plasmid</keyword>
<evidence type="ECO:0000313" key="3">
    <source>
        <dbReference type="Proteomes" id="UP000182703"/>
    </source>
</evidence>
<dbReference type="AlphaFoldDB" id="A0AAC9JUN7"/>
<evidence type="ECO:0000313" key="2">
    <source>
        <dbReference type="EMBL" id="APF39496.1"/>
    </source>
</evidence>
<keyword evidence="3" id="KW-1185">Reference proteome</keyword>
<reference evidence="2 3" key="1">
    <citation type="submission" date="2016-11" db="EMBL/GenBank/DDBJ databases">
        <title>Complete genome sequence of the aerobically denitrifying bacterium Chelatococcus daeguensis TAD1.</title>
        <authorList>
            <person name="Yang Y."/>
            <person name="Huang S."/>
            <person name="Lin E."/>
        </authorList>
    </citation>
    <scope>NUCLEOTIDE SEQUENCE [LARGE SCALE GENOMIC DNA]</scope>
    <source>
        <strain evidence="2 3">TAD1</strain>
        <plasmid evidence="3">ptad1</plasmid>
    </source>
</reference>
<dbReference type="Proteomes" id="UP000182703">
    <property type="component" value="Plasmid pTAD1"/>
</dbReference>
<feature type="chain" id="PRO_5042253630" description="NitT/TauT family transport system substrate-binding protein" evidence="1">
    <location>
        <begin position="23"/>
        <end position="319"/>
    </location>
</feature>
<dbReference type="SUPFAM" id="SSF53850">
    <property type="entry name" value="Periplasmic binding protein-like II"/>
    <property type="match status" value="1"/>
</dbReference>
<dbReference type="KEGG" id="cdq:BOQ54_18585"/>
<dbReference type="PIRSF" id="PIRSF027386">
    <property type="entry name" value="UCP027386_ABC_sbc_TM0202"/>
    <property type="match status" value="1"/>
</dbReference>
<geneLocation type="plasmid" evidence="3">
    <name>ptad1</name>
</geneLocation>
<accession>A0AAC9JUN7</accession>
<evidence type="ECO:0000256" key="1">
    <source>
        <dbReference type="SAM" id="SignalP"/>
    </source>
</evidence>
<sequence length="319" mass="32451">MIDRRHLMLSGIAALAVRHALAASPAMTLWGPPAAPSVLLAQAVAAGSIQGQSLDFRVWRSPDEMRAGIAGGTMQAVVVPTYVAANFYNRGAGLRLLNVLTEGLLYVVGTPDAEGVVGLAGRRVAVPFANDMPDLVLRRLLAKAALTPGRDIHLDYVGSPPEAVQLLLAGRVDAALLSEPAASAAILRGGMAGKELVRAVDCRRAWQVATGAASMPQAGLAVMPALADRLGGEGLEALQGALEAALARVKADPAAAGGAAATALELPAPVVGRAIASSNLVALRASAAREALTGFFAALAEDDPRIIGGGQPDAGFYAL</sequence>
<keyword evidence="1" id="KW-0732">Signal</keyword>
<dbReference type="InterPro" id="IPR027024">
    <property type="entry name" value="UCP027386_ABC_sbc_TM0202"/>
</dbReference>
<evidence type="ECO:0008006" key="4">
    <source>
        <dbReference type="Google" id="ProtNLM"/>
    </source>
</evidence>
<dbReference type="PANTHER" id="PTHR30024:SF46">
    <property type="entry name" value="ABC TRANSPORTER, SUBSTRATE-BINDING LIPOPROTEIN"/>
    <property type="match status" value="1"/>
</dbReference>
<proteinExistence type="predicted"/>
<dbReference type="EMBL" id="CP018096">
    <property type="protein sequence ID" value="APF39496.1"/>
    <property type="molecule type" value="Genomic_DNA"/>
</dbReference>
<dbReference type="PANTHER" id="PTHR30024">
    <property type="entry name" value="ALIPHATIC SULFONATES-BINDING PROTEIN-RELATED"/>
    <property type="match status" value="1"/>
</dbReference>
<name>A0AAC9JUN7_9HYPH</name>
<gene>
    <name evidence="2" type="ORF">BOQ54_18585</name>
</gene>